<dbReference type="InterPro" id="IPR036415">
    <property type="entry name" value="Lamin_tail_dom_sf"/>
</dbReference>
<dbReference type="SUPFAM" id="SSF74853">
    <property type="entry name" value="Lamin A/C globular tail domain"/>
    <property type="match status" value="2"/>
</dbReference>
<dbReference type="InterPro" id="IPR001322">
    <property type="entry name" value="Lamin_tail_dom"/>
</dbReference>
<keyword evidence="5" id="KW-1185">Reference proteome</keyword>
<feature type="signal peptide" evidence="2">
    <location>
        <begin position="1"/>
        <end position="18"/>
    </location>
</feature>
<dbReference type="Gene3D" id="2.60.40.1220">
    <property type="match status" value="2"/>
</dbReference>
<dbReference type="AlphaFoldDB" id="A0A7W5DQS5"/>
<name>A0A7W5DQS5_9PORP</name>
<evidence type="ECO:0000259" key="3">
    <source>
        <dbReference type="PROSITE" id="PS51841"/>
    </source>
</evidence>
<evidence type="ECO:0000313" key="5">
    <source>
        <dbReference type="Proteomes" id="UP000544222"/>
    </source>
</evidence>
<sequence length="857" mass="94925">MKNIIAFLLLFAPCGLCAQFEDSFSDKDFSKNPIWSGSTDKFIVNDSEQLQLNAPKITSSAYLSTSSKAIDNASWQFYLKAGLLLTSANYVNFYLVSDSVNLSGSLNGYYIMIGNTDKSITLYRQQGSSRTKLIGSQANRLPISGNATEVIVKVTRDTIGNWALYSKLPKDTNFVLEGMANDITMQKSCYSGIFCKYSSTNSANYAFDDFKVTGTSFEDRVPLSVVSYRMINQTQLEIVFSKDVSLQHAQFQFAPLLNYQTSLSENHLLITFDHSIPTRESYSLTLLQIEDLAGNVMLPDTLSFGLFPISFGDVIFNELMVNPAPSVSLPEVQYIELYNRCSFPISLHNWTLTYGSKHYIINDGVISPYGYLLLCNPSNHSILTTYGDVAAMESFPSMAKSGQMLSLMNDQDSLIAFVNYSNTWYKDDFQQSGGWSLECIDPSNLSGNALNWKASENQSGGTPGKINSVLNDCPDQVQPSVLSASLFEPDTLTLTFNKPMLLSDLYKSTKYEFSDGLTADVLDVEFPQGTWVRLLVNGNMYHGSVYTVSIHNLSDVNQHVLQQALQFGLPDSCDKTDVVINEILSHPKSTGASFVELYNRSEKLIDLKDLWLNRITSTGKRDAGYPVCTNGYQLFPGKYVVLTTSKQGITSNYSCADSTAFIEMNSFPSLPNASGNVLLVNRSGMVIDSVEYNESEHDPMIQDPTGVSFERVSPDENSNLVTNWHSASSTVGYATPSYRNSQYKDVTSTSVSHHCFWFDQDFFTPDNDGSDDLLWIHYALPDVGYSATMTIYDAIGRRIRQLTNNALLGTKGSISWNGRADNGTSVNVGVYVIYIDAVQPLAGKRIQAKLPCALTAK</sequence>
<dbReference type="Proteomes" id="UP000544222">
    <property type="component" value="Unassembled WGS sequence"/>
</dbReference>
<comment type="caution">
    <text evidence="4">The sequence shown here is derived from an EMBL/GenBank/DDBJ whole genome shotgun (WGS) entry which is preliminary data.</text>
</comment>
<dbReference type="RefSeq" id="WP_183412684.1">
    <property type="nucleotide sequence ID" value="NZ_JACHYB010000001.1"/>
</dbReference>
<dbReference type="Pfam" id="PF00932">
    <property type="entry name" value="LTD"/>
    <property type="match status" value="2"/>
</dbReference>
<feature type="chain" id="PRO_5031539452" description="LTD domain-containing protein" evidence="2">
    <location>
        <begin position="19"/>
        <end position="857"/>
    </location>
</feature>
<keyword evidence="1 2" id="KW-0732">Signal</keyword>
<accession>A0A7W5DQS5</accession>
<evidence type="ECO:0000256" key="1">
    <source>
        <dbReference type="ARBA" id="ARBA00022729"/>
    </source>
</evidence>
<protein>
    <recommendedName>
        <fullName evidence="3">LTD domain-containing protein</fullName>
    </recommendedName>
</protein>
<dbReference type="Gene3D" id="2.60.40.4070">
    <property type="match status" value="1"/>
</dbReference>
<feature type="domain" description="LTD" evidence="3">
    <location>
        <begin position="563"/>
        <end position="694"/>
    </location>
</feature>
<evidence type="ECO:0000256" key="2">
    <source>
        <dbReference type="SAM" id="SignalP"/>
    </source>
</evidence>
<dbReference type="Gene3D" id="2.60.40.1260">
    <property type="entry name" value="Lamin Tail domain"/>
    <property type="match status" value="1"/>
</dbReference>
<proteinExistence type="predicted"/>
<dbReference type="InterPro" id="IPR014755">
    <property type="entry name" value="Cu-Rt/internalin_Ig-like"/>
</dbReference>
<dbReference type="EMBL" id="JACHYB010000001">
    <property type="protein sequence ID" value="MBB3186849.1"/>
    <property type="molecule type" value="Genomic_DNA"/>
</dbReference>
<dbReference type="PROSITE" id="PS51841">
    <property type="entry name" value="LTD"/>
    <property type="match status" value="1"/>
</dbReference>
<organism evidence="4 5">
    <name type="scientific">Microbacter margulisiae</name>
    <dbReference type="NCBI Taxonomy" id="1350067"/>
    <lineage>
        <taxon>Bacteria</taxon>
        <taxon>Pseudomonadati</taxon>
        <taxon>Bacteroidota</taxon>
        <taxon>Bacteroidia</taxon>
        <taxon>Bacteroidales</taxon>
        <taxon>Porphyromonadaceae</taxon>
        <taxon>Microbacter</taxon>
    </lineage>
</organism>
<gene>
    <name evidence="4" type="ORF">FHX64_001012</name>
</gene>
<evidence type="ECO:0000313" key="4">
    <source>
        <dbReference type="EMBL" id="MBB3186849.1"/>
    </source>
</evidence>
<reference evidence="4 5" key="1">
    <citation type="submission" date="2020-08" db="EMBL/GenBank/DDBJ databases">
        <title>Genomic Encyclopedia of Type Strains, Phase IV (KMG-IV): sequencing the most valuable type-strain genomes for metagenomic binning, comparative biology and taxonomic classification.</title>
        <authorList>
            <person name="Goeker M."/>
        </authorList>
    </citation>
    <scope>NUCLEOTIDE SEQUENCE [LARGE SCALE GENOMIC DNA]</scope>
    <source>
        <strain evidence="4 5">DSM 27471</strain>
    </source>
</reference>